<reference evidence="1 2" key="1">
    <citation type="submission" date="2020-04" db="EMBL/GenBank/DDBJ databases">
        <title>Flammeovirga sp. SR4, a novel species isolated from seawater.</title>
        <authorList>
            <person name="Wang X."/>
        </authorList>
    </citation>
    <scope>NUCLEOTIDE SEQUENCE [LARGE SCALE GENOMIC DNA]</scope>
    <source>
        <strain evidence="1 2">ATCC 23126</strain>
    </source>
</reference>
<dbReference type="Proteomes" id="UP000576082">
    <property type="component" value="Unassembled WGS sequence"/>
</dbReference>
<accession>A0A7X9XBF4</accession>
<dbReference type="RefSeq" id="WP_169658923.1">
    <property type="nucleotide sequence ID" value="NZ_JABANE010000071.1"/>
</dbReference>
<dbReference type="EMBL" id="JABANE010000071">
    <property type="protein sequence ID" value="NME70690.1"/>
    <property type="molecule type" value="Genomic_DNA"/>
</dbReference>
<evidence type="ECO:0000313" key="1">
    <source>
        <dbReference type="EMBL" id="NME70690.1"/>
    </source>
</evidence>
<sequence>MKKYIFLFMLIFYSTISQIFCQKVYFTSQEKEYDKKTDTYLLKGNVKTTIDYYLFSNDCTLVNELKGLYTFYGSKEKPLKITDLSDSLGDEYYIDSTYILNIYENEDILPYHLHDRPCGDSFIYNPAPHYESDSTTFNMRTQILRLYHNAFIKFDNISFKGEEIEMNFITKILTLKGSNTFPIQSTIILSDSIPHSSNDKLQKLLNTKKTFYIKDNCKFDTEENSLEYQTN</sequence>
<gene>
    <name evidence="1" type="ORF">HHU12_22120</name>
</gene>
<organism evidence="1 2">
    <name type="scientific">Flammeovirga aprica JL-4</name>
    <dbReference type="NCBI Taxonomy" id="694437"/>
    <lineage>
        <taxon>Bacteria</taxon>
        <taxon>Pseudomonadati</taxon>
        <taxon>Bacteroidota</taxon>
        <taxon>Cytophagia</taxon>
        <taxon>Cytophagales</taxon>
        <taxon>Flammeovirgaceae</taxon>
        <taxon>Flammeovirga</taxon>
    </lineage>
</organism>
<evidence type="ECO:0000313" key="2">
    <source>
        <dbReference type="Proteomes" id="UP000576082"/>
    </source>
</evidence>
<keyword evidence="2" id="KW-1185">Reference proteome</keyword>
<proteinExistence type="predicted"/>
<protein>
    <submittedName>
        <fullName evidence="1">Uncharacterized protein</fullName>
    </submittedName>
</protein>
<name>A0A7X9XBF4_9BACT</name>
<comment type="caution">
    <text evidence="1">The sequence shown here is derived from an EMBL/GenBank/DDBJ whole genome shotgun (WGS) entry which is preliminary data.</text>
</comment>
<dbReference type="Gene3D" id="2.60.450.10">
    <property type="entry name" value="Lipopolysaccharide (LPS) transport protein A like domain"/>
    <property type="match status" value="1"/>
</dbReference>
<dbReference type="AlphaFoldDB" id="A0A7X9XBF4"/>